<dbReference type="SUPFAM" id="SSF52047">
    <property type="entry name" value="RNI-like"/>
    <property type="match status" value="1"/>
</dbReference>
<protein>
    <recommendedName>
        <fullName evidence="3">F-box domain-containing protein</fullName>
    </recommendedName>
</protein>
<sequence>MSTAHLRTRLAQMDASIAEHKLSLEALERDRTTVATELYSTATFPILTLPVEITTAIFTLCLPTIEELHEYNRRWRADPETPLTLTAPTILVECCRAWRDIALATPSLWTTLPLGLKDTDFGDTTASRATSELGRADEYIDRWLGRAGFQPLTFVFCLVQDLDDDGSGERTPGNCIRGAIRRYADRLQQLDLDTTEACFDIQIWDFNSIHFPLLQRVVLRNTDPDQNTPDACELFGNAPRLSEVGLQPGCWLSYYIFPWTQLTNYEGDIEDMSLFRLAPNLVEMKCPVWEITYGYIQTVAHTHLQSLTLSGSNSTVSWVLMQLALPALLSLRISKPVAPVPLATCLERSAPPLRTLSLSLYPSRCYGLDPWKPSLASVAATLENLELHSPSEQFLSGISGILHLTVPEDPFSLPCLKTLSIFNSPAVNYRELVAFLHQRSTSTKFARLQSLRLVHCPGVLPTDEEFDMLCFDAGRRRWRLNATDHNNMRRLASEGMDIHIGFEKTTPVSFDKRVTFDAQPEEQ</sequence>
<organism evidence="1 2">
    <name type="scientific">Mycena alexandri</name>
    <dbReference type="NCBI Taxonomy" id="1745969"/>
    <lineage>
        <taxon>Eukaryota</taxon>
        <taxon>Fungi</taxon>
        <taxon>Dikarya</taxon>
        <taxon>Basidiomycota</taxon>
        <taxon>Agaricomycotina</taxon>
        <taxon>Agaricomycetes</taxon>
        <taxon>Agaricomycetidae</taxon>
        <taxon>Agaricales</taxon>
        <taxon>Marasmiineae</taxon>
        <taxon>Mycenaceae</taxon>
        <taxon>Mycena</taxon>
    </lineage>
</organism>
<dbReference type="AlphaFoldDB" id="A0AAD6TFN7"/>
<accession>A0AAD6TFN7</accession>
<evidence type="ECO:0000313" key="2">
    <source>
        <dbReference type="Proteomes" id="UP001218188"/>
    </source>
</evidence>
<name>A0AAD6TFN7_9AGAR</name>
<dbReference type="EMBL" id="JARJCM010000006">
    <property type="protein sequence ID" value="KAJ7044822.1"/>
    <property type="molecule type" value="Genomic_DNA"/>
</dbReference>
<dbReference type="Gene3D" id="3.80.10.10">
    <property type="entry name" value="Ribonuclease Inhibitor"/>
    <property type="match status" value="1"/>
</dbReference>
<comment type="caution">
    <text evidence="1">The sequence shown here is derived from an EMBL/GenBank/DDBJ whole genome shotgun (WGS) entry which is preliminary data.</text>
</comment>
<evidence type="ECO:0000313" key="1">
    <source>
        <dbReference type="EMBL" id="KAJ7044822.1"/>
    </source>
</evidence>
<dbReference type="Proteomes" id="UP001218188">
    <property type="component" value="Unassembled WGS sequence"/>
</dbReference>
<proteinExistence type="predicted"/>
<gene>
    <name evidence="1" type="ORF">C8F04DRAFT_1069640</name>
</gene>
<keyword evidence="2" id="KW-1185">Reference proteome</keyword>
<dbReference type="InterPro" id="IPR032675">
    <property type="entry name" value="LRR_dom_sf"/>
</dbReference>
<reference evidence="1" key="1">
    <citation type="submission" date="2023-03" db="EMBL/GenBank/DDBJ databases">
        <title>Massive genome expansion in bonnet fungi (Mycena s.s.) driven by repeated elements and novel gene families across ecological guilds.</title>
        <authorList>
            <consortium name="Lawrence Berkeley National Laboratory"/>
            <person name="Harder C.B."/>
            <person name="Miyauchi S."/>
            <person name="Viragh M."/>
            <person name="Kuo A."/>
            <person name="Thoen E."/>
            <person name="Andreopoulos B."/>
            <person name="Lu D."/>
            <person name="Skrede I."/>
            <person name="Drula E."/>
            <person name="Henrissat B."/>
            <person name="Morin E."/>
            <person name="Kohler A."/>
            <person name="Barry K."/>
            <person name="LaButti K."/>
            <person name="Morin E."/>
            <person name="Salamov A."/>
            <person name="Lipzen A."/>
            <person name="Mereny Z."/>
            <person name="Hegedus B."/>
            <person name="Baldrian P."/>
            <person name="Stursova M."/>
            <person name="Weitz H."/>
            <person name="Taylor A."/>
            <person name="Grigoriev I.V."/>
            <person name="Nagy L.G."/>
            <person name="Martin F."/>
            <person name="Kauserud H."/>
        </authorList>
    </citation>
    <scope>NUCLEOTIDE SEQUENCE</scope>
    <source>
        <strain evidence="1">CBHHK200</strain>
    </source>
</reference>
<evidence type="ECO:0008006" key="3">
    <source>
        <dbReference type="Google" id="ProtNLM"/>
    </source>
</evidence>